<evidence type="ECO:0000259" key="2">
    <source>
        <dbReference type="SMART" id="SM00859"/>
    </source>
</evidence>
<name>R4JBK5_9BACT</name>
<dbReference type="SMART" id="SM00859">
    <property type="entry name" value="Semialdhyde_dh"/>
    <property type="match status" value="1"/>
</dbReference>
<keyword evidence="1" id="KW-0055">Arginine biosynthesis</keyword>
<gene>
    <name evidence="3" type="ORF">metaSSY_00540</name>
</gene>
<keyword evidence="1" id="KW-0028">Amino-acid biosynthesis</keyword>
<dbReference type="InterPro" id="IPR036291">
    <property type="entry name" value="NAD(P)-bd_dom_sf"/>
</dbReference>
<dbReference type="InterPro" id="IPR050085">
    <property type="entry name" value="AGPR"/>
</dbReference>
<sequence length="320" mass="35011">MIKVGIIGAEKPEAGELLRILINHPEVEITTLYSPSYNGRQVSSCHHGFLGESIVEFSDKIDPSELDTVFIADESEIGENVMRMSEDYPDLRIIDMSAPRFEHMDAHGMEYGLSEANRKSLVRGARLAVVPSPAAAVALTALNPLALAGMIESDIDIDIALPHQAANAVDIQSLSKEIKFMLSKSHPDFDSQLRINIIPSDIGRAIRVRMLLRSPLATDEVDRVFESVYDDHSFVATSHSDIGNREVEGTNKCVVTINKPGAGLLELQGIGDVYLRGGAATAAHIMNLFFALDEKVGLKLKNSCFGMEDSHSDSQFSWFA</sequence>
<dbReference type="EMBL" id="KC595277">
    <property type="protein sequence ID" value="AGK84808.1"/>
    <property type="molecule type" value="Genomic_DNA"/>
</dbReference>
<dbReference type="GO" id="GO:0051287">
    <property type="term" value="F:NAD binding"/>
    <property type="evidence" value="ECO:0007669"/>
    <property type="project" value="InterPro"/>
</dbReference>
<dbReference type="InterPro" id="IPR000534">
    <property type="entry name" value="Semialdehyde_DH_NAD-bd"/>
</dbReference>
<accession>R4JBK5</accession>
<dbReference type="GO" id="GO:0006526">
    <property type="term" value="P:L-arginine biosynthetic process"/>
    <property type="evidence" value="ECO:0007669"/>
    <property type="project" value="UniProtKB-KW"/>
</dbReference>
<dbReference type="PANTHER" id="PTHR32338">
    <property type="entry name" value="N-ACETYL-GAMMA-GLUTAMYL-PHOSPHATE REDUCTASE, CHLOROPLASTIC-RELATED-RELATED"/>
    <property type="match status" value="1"/>
</dbReference>
<dbReference type="Pfam" id="PF01118">
    <property type="entry name" value="Semialdhyde_dh"/>
    <property type="match status" value="1"/>
</dbReference>
<dbReference type="SUPFAM" id="SSF51735">
    <property type="entry name" value="NAD(P)-binding Rossmann-fold domains"/>
    <property type="match status" value="1"/>
</dbReference>
<evidence type="ECO:0000256" key="1">
    <source>
        <dbReference type="ARBA" id="ARBA00022571"/>
    </source>
</evidence>
<dbReference type="PANTHER" id="PTHR32338:SF10">
    <property type="entry name" value="N-ACETYL-GAMMA-GLUTAMYL-PHOSPHATE REDUCTASE, CHLOROPLASTIC-RELATED"/>
    <property type="match status" value="1"/>
</dbReference>
<dbReference type="AlphaFoldDB" id="R4JBK5"/>
<feature type="domain" description="Semialdehyde dehydrogenase NAD-binding" evidence="2">
    <location>
        <begin position="3"/>
        <end position="124"/>
    </location>
</feature>
<evidence type="ECO:0000313" key="3">
    <source>
        <dbReference type="EMBL" id="AGK84808.1"/>
    </source>
</evidence>
<protein>
    <recommendedName>
        <fullName evidence="2">Semialdehyde dehydrogenase NAD-binding domain-containing protein</fullName>
    </recommendedName>
</protein>
<proteinExistence type="predicted"/>
<dbReference type="Gene3D" id="3.40.50.720">
    <property type="entry name" value="NAD(P)-binding Rossmann-like Domain"/>
    <property type="match status" value="2"/>
</dbReference>
<dbReference type="Gene3D" id="3.30.360.10">
    <property type="entry name" value="Dihydrodipicolinate Reductase, domain 2"/>
    <property type="match status" value="1"/>
</dbReference>
<organism evidence="3">
    <name type="scientific">uncultured bacterium BAC25G1</name>
    <dbReference type="NCBI Taxonomy" id="1329523"/>
    <lineage>
        <taxon>Bacteria</taxon>
        <taxon>environmental samples</taxon>
    </lineage>
</organism>
<reference evidence="3" key="1">
    <citation type="journal article" date="2013" name="Appl. Environ. Microbiol.">
        <title>Functional screening of a metagenomic library reveals operons responsible for enhanced intestinal colonization by gut commensal microbes.</title>
        <authorList>
            <person name="Yoon M.Y."/>
            <person name="Lee K.M."/>
            <person name="Yoon Y."/>
            <person name="Go J."/>
            <person name="Park Y."/>
            <person name="Cho Y.J."/>
            <person name="Tannock G.W."/>
            <person name="Yoon S.S."/>
        </authorList>
    </citation>
    <scope>NUCLEOTIDE SEQUENCE</scope>
</reference>
<dbReference type="GO" id="GO:0016620">
    <property type="term" value="F:oxidoreductase activity, acting on the aldehyde or oxo group of donors, NAD or NADP as acceptor"/>
    <property type="evidence" value="ECO:0007669"/>
    <property type="project" value="InterPro"/>
</dbReference>